<dbReference type="AlphaFoldDB" id="A0A1I6WD08"/>
<evidence type="ECO:0000313" key="2">
    <source>
        <dbReference type="Proteomes" id="UP000198873"/>
    </source>
</evidence>
<organism evidence="1 2">
    <name type="scientific">Streptomyces harbinensis</name>
    <dbReference type="NCBI Taxonomy" id="1176198"/>
    <lineage>
        <taxon>Bacteria</taxon>
        <taxon>Bacillati</taxon>
        <taxon>Actinomycetota</taxon>
        <taxon>Actinomycetes</taxon>
        <taxon>Kitasatosporales</taxon>
        <taxon>Streptomycetaceae</taxon>
        <taxon>Streptomyces</taxon>
    </lineage>
</organism>
<gene>
    <name evidence="1" type="ORF">SAMN05444716_11916</name>
</gene>
<accession>A0A1I6WD08</accession>
<dbReference type="STRING" id="1176198.SAMN05444716_11916"/>
<protein>
    <submittedName>
        <fullName evidence="1">Uncharacterized protein</fullName>
    </submittedName>
</protein>
<dbReference type="Proteomes" id="UP000198873">
    <property type="component" value="Unassembled WGS sequence"/>
</dbReference>
<keyword evidence="2" id="KW-1185">Reference proteome</keyword>
<evidence type="ECO:0000313" key="1">
    <source>
        <dbReference type="EMBL" id="SFT23631.1"/>
    </source>
</evidence>
<sequence length="72" mass="8244">MIDRIKCAWLHRRMLTVAEDVARRVLRGDVAPEAAAEAMSLIMWRRHHREVAPEVATRYISSALVEAGHRPI</sequence>
<dbReference type="EMBL" id="FPAB01000019">
    <property type="protein sequence ID" value="SFT23631.1"/>
    <property type="molecule type" value="Genomic_DNA"/>
</dbReference>
<name>A0A1I6WD08_9ACTN</name>
<dbReference type="RefSeq" id="WP_093844566.1">
    <property type="nucleotide sequence ID" value="NZ_FPAB01000019.1"/>
</dbReference>
<reference evidence="2" key="1">
    <citation type="submission" date="2016-10" db="EMBL/GenBank/DDBJ databases">
        <authorList>
            <person name="Varghese N."/>
            <person name="Submissions S."/>
        </authorList>
    </citation>
    <scope>NUCLEOTIDE SEQUENCE [LARGE SCALE GENOMIC DNA]</scope>
    <source>
        <strain evidence="2">CGMCC 4.7047</strain>
    </source>
</reference>
<proteinExistence type="predicted"/>